<comment type="similarity">
    <text evidence="1">Belongs to the RecJ family.</text>
</comment>
<dbReference type="InterPro" id="IPR038763">
    <property type="entry name" value="DHH_sf"/>
</dbReference>
<dbReference type="EMBL" id="CAFBLU010000024">
    <property type="protein sequence ID" value="CAB4879371.1"/>
    <property type="molecule type" value="Genomic_DNA"/>
</dbReference>
<dbReference type="Gene3D" id="3.90.1640.30">
    <property type="match status" value="1"/>
</dbReference>
<evidence type="ECO:0000256" key="2">
    <source>
        <dbReference type="ARBA" id="ARBA00019841"/>
    </source>
</evidence>
<protein>
    <recommendedName>
        <fullName evidence="2">Single-stranded-DNA-specific exonuclease RecJ</fullName>
    </recommendedName>
</protein>
<dbReference type="Pfam" id="PF17768">
    <property type="entry name" value="RecJ_OB"/>
    <property type="match status" value="1"/>
</dbReference>
<keyword evidence="5" id="KW-0269">Exonuclease</keyword>
<dbReference type="PANTHER" id="PTHR30255:SF2">
    <property type="entry name" value="SINGLE-STRANDED-DNA-SPECIFIC EXONUCLEASE RECJ"/>
    <property type="match status" value="1"/>
</dbReference>
<dbReference type="Pfam" id="PF02272">
    <property type="entry name" value="DHHA1"/>
    <property type="match status" value="1"/>
</dbReference>
<evidence type="ECO:0000256" key="4">
    <source>
        <dbReference type="ARBA" id="ARBA00022801"/>
    </source>
</evidence>
<evidence type="ECO:0000259" key="6">
    <source>
        <dbReference type="Pfam" id="PF01368"/>
    </source>
</evidence>
<name>A0A6J7EA16_9ZZZZ</name>
<dbReference type="Pfam" id="PF01368">
    <property type="entry name" value="DHH"/>
    <property type="match status" value="1"/>
</dbReference>
<dbReference type="GO" id="GO:0008409">
    <property type="term" value="F:5'-3' exonuclease activity"/>
    <property type="evidence" value="ECO:0007669"/>
    <property type="project" value="InterPro"/>
</dbReference>
<sequence>MNLAADALPIFSLMGVAARVEPEEVGKLETPAALIDLPTIDEPQSAALVTGLGVSPIMADVLVSRGLGTPEAATAFLSANEPVDISQLGDLDAAALLLQNAIAEGLPIAVHGDYDCDGVASTTALTRGLAGLGATVIPRVPERTDGYGLSLKAVDELAASGAKVLIAVDCGVTSVEEVARARELGLDVVIVDHHRPRPDGHLPEALIVHPTLSNPQALPMCATAVAAEVVRHTALKIGVETPDVGLPELSALATVTDVMPLSGSNRSLVKEGLKALSFTRNPGLSALIEASGLDRANLSVRDLGWTIGPRINAAGRVRAAGAALDLLLTDSPERAAELAGDLQAANTERRLLQQEARIGAEAQAALTPKSSGWVVSSELWHPGVIGIVAGGLASTFHRPVVALAVSGETATGSVRSVPGYDVAAALEQCSDLLERFGGHAAAAGLTLRTEHIEAFRERFNEVVRDTLPLNLRRPRVRVDAVVTPGEIGLTLAEELAQLEPSGEGNPPVNLAVQAARLERPVRMGEGKHARFAISVGEMTAMGVAFNARERLQVAWSEPADVVGNLEINRWGGKEEPRFSVLRAVPAEVARIEVVAAQIDWLDHVKHELINPSGSGAVATVLPPRQEAAAVRGGVATISRLVAGGYTTLAVVADVPRRLPGLQGVVGGFSVCDWATVALSPEVCARFERVVLLDPPTSPTLLEMARTTGPGWIYRGWGAAEVRFALKVHEYDTDIDSQLRPFFRDLRAASGQRQGSERLRTIQGPGRHPRSAVAVAGMLSVLQELDVAKVDLDDITVELGKATGDLDSSLSWRRAQARLEEGRTFLRSLTSTA</sequence>
<dbReference type="GO" id="GO:0003676">
    <property type="term" value="F:nucleic acid binding"/>
    <property type="evidence" value="ECO:0007669"/>
    <property type="project" value="InterPro"/>
</dbReference>
<feature type="domain" description="RecJ OB" evidence="8">
    <location>
        <begin position="478"/>
        <end position="579"/>
    </location>
</feature>
<dbReference type="InterPro" id="IPR003156">
    <property type="entry name" value="DHHA1_dom"/>
</dbReference>
<dbReference type="InterPro" id="IPR001667">
    <property type="entry name" value="DDH_dom"/>
</dbReference>
<proteinExistence type="inferred from homology"/>
<reference evidence="9" key="1">
    <citation type="submission" date="2020-05" db="EMBL/GenBank/DDBJ databases">
        <authorList>
            <person name="Chiriac C."/>
            <person name="Salcher M."/>
            <person name="Ghai R."/>
            <person name="Kavagutti S V."/>
        </authorList>
    </citation>
    <scope>NUCLEOTIDE SEQUENCE</scope>
</reference>
<dbReference type="GO" id="GO:0006281">
    <property type="term" value="P:DNA repair"/>
    <property type="evidence" value="ECO:0007669"/>
    <property type="project" value="InterPro"/>
</dbReference>
<organism evidence="9">
    <name type="scientific">freshwater metagenome</name>
    <dbReference type="NCBI Taxonomy" id="449393"/>
    <lineage>
        <taxon>unclassified sequences</taxon>
        <taxon>metagenomes</taxon>
        <taxon>ecological metagenomes</taxon>
    </lineage>
</organism>
<evidence type="ECO:0000259" key="7">
    <source>
        <dbReference type="Pfam" id="PF02272"/>
    </source>
</evidence>
<evidence type="ECO:0000256" key="5">
    <source>
        <dbReference type="ARBA" id="ARBA00022839"/>
    </source>
</evidence>
<keyword evidence="4" id="KW-0378">Hydrolase</keyword>
<dbReference type="InterPro" id="IPR051673">
    <property type="entry name" value="SSDNA_exonuclease_RecJ"/>
</dbReference>
<dbReference type="NCBIfam" id="TIGR00644">
    <property type="entry name" value="recJ"/>
    <property type="match status" value="1"/>
</dbReference>
<dbReference type="GO" id="GO:0006310">
    <property type="term" value="P:DNA recombination"/>
    <property type="evidence" value="ECO:0007669"/>
    <property type="project" value="InterPro"/>
</dbReference>
<gene>
    <name evidence="9" type="ORF">UFOPK3444_01249</name>
</gene>
<dbReference type="InterPro" id="IPR004610">
    <property type="entry name" value="RecJ"/>
</dbReference>
<dbReference type="PANTHER" id="PTHR30255">
    <property type="entry name" value="SINGLE-STRANDED-DNA-SPECIFIC EXONUCLEASE RECJ"/>
    <property type="match status" value="1"/>
</dbReference>
<evidence type="ECO:0000313" key="9">
    <source>
        <dbReference type="EMBL" id="CAB4879371.1"/>
    </source>
</evidence>
<evidence type="ECO:0000256" key="1">
    <source>
        <dbReference type="ARBA" id="ARBA00005915"/>
    </source>
</evidence>
<dbReference type="SUPFAM" id="SSF64182">
    <property type="entry name" value="DHH phosphoesterases"/>
    <property type="match status" value="1"/>
</dbReference>
<evidence type="ECO:0000256" key="3">
    <source>
        <dbReference type="ARBA" id="ARBA00022722"/>
    </source>
</evidence>
<dbReference type="InterPro" id="IPR041122">
    <property type="entry name" value="RecJ_OB"/>
</dbReference>
<dbReference type="Gene3D" id="3.10.310.30">
    <property type="match status" value="1"/>
</dbReference>
<evidence type="ECO:0000259" key="8">
    <source>
        <dbReference type="Pfam" id="PF17768"/>
    </source>
</evidence>
<keyword evidence="3" id="KW-0540">Nuclease</keyword>
<dbReference type="AlphaFoldDB" id="A0A6J7EA16"/>
<accession>A0A6J7EA16</accession>
<feature type="domain" description="DHHA1" evidence="7">
    <location>
        <begin position="376"/>
        <end position="464"/>
    </location>
</feature>
<feature type="domain" description="DDH" evidence="6">
    <location>
        <begin position="108"/>
        <end position="233"/>
    </location>
</feature>